<comment type="similarity">
    <text evidence="4">Belongs to the CFAP96 family.</text>
</comment>
<dbReference type="VEuPathDB" id="FungiDB:SPPG_06314"/>
<gene>
    <name evidence="7" type="ORF">SPPG_06314</name>
</gene>
<evidence type="ECO:0000256" key="3">
    <source>
        <dbReference type="ARBA" id="ARBA00023212"/>
    </source>
</evidence>
<dbReference type="GeneID" id="27689632"/>
<name>A0A0L0HBS5_SPIPD</name>
<accession>A0A0L0HBS5</accession>
<dbReference type="GO" id="GO:0005881">
    <property type="term" value="C:cytoplasmic microtubule"/>
    <property type="evidence" value="ECO:0007669"/>
    <property type="project" value="TreeGrafter"/>
</dbReference>
<keyword evidence="8" id="KW-1185">Reference proteome</keyword>
<feature type="region of interest" description="Disordered" evidence="6">
    <location>
        <begin position="274"/>
        <end position="296"/>
    </location>
</feature>
<keyword evidence="3" id="KW-0206">Cytoskeleton</keyword>
<evidence type="ECO:0000256" key="1">
    <source>
        <dbReference type="ARBA" id="ARBA00004300"/>
    </source>
</evidence>
<evidence type="ECO:0000256" key="2">
    <source>
        <dbReference type="ARBA" id="ARBA00022490"/>
    </source>
</evidence>
<evidence type="ECO:0000256" key="5">
    <source>
        <dbReference type="ARBA" id="ARBA00035693"/>
    </source>
</evidence>
<evidence type="ECO:0000313" key="8">
    <source>
        <dbReference type="Proteomes" id="UP000053201"/>
    </source>
</evidence>
<proteinExistence type="inferred from homology"/>
<feature type="region of interest" description="Disordered" evidence="6">
    <location>
        <begin position="108"/>
        <end position="130"/>
    </location>
</feature>
<organism evidence="7 8">
    <name type="scientific">Spizellomyces punctatus (strain DAOM BR117)</name>
    <dbReference type="NCBI Taxonomy" id="645134"/>
    <lineage>
        <taxon>Eukaryota</taxon>
        <taxon>Fungi</taxon>
        <taxon>Fungi incertae sedis</taxon>
        <taxon>Chytridiomycota</taxon>
        <taxon>Chytridiomycota incertae sedis</taxon>
        <taxon>Chytridiomycetes</taxon>
        <taxon>Spizellomycetales</taxon>
        <taxon>Spizellomycetaceae</taxon>
        <taxon>Spizellomyces</taxon>
    </lineage>
</organism>
<dbReference type="Proteomes" id="UP000053201">
    <property type="component" value="Unassembled WGS sequence"/>
</dbReference>
<dbReference type="PANTHER" id="PTHR31144">
    <property type="entry name" value="UPF0602 PROTEIN C4ORF47"/>
    <property type="match status" value="1"/>
</dbReference>
<dbReference type="AlphaFoldDB" id="A0A0L0HBS5"/>
<dbReference type="OMA" id="YMMEEAK"/>
<dbReference type="Pfam" id="PF15239">
    <property type="entry name" value="CFAP96-like"/>
    <property type="match status" value="1"/>
</dbReference>
<dbReference type="OrthoDB" id="283553at2759"/>
<evidence type="ECO:0000256" key="6">
    <source>
        <dbReference type="SAM" id="MobiDB-lite"/>
    </source>
</evidence>
<dbReference type="STRING" id="645134.A0A0L0HBS5"/>
<comment type="subcellular location">
    <subcellularLocation>
        <location evidence="1">Cytoplasm</location>
        <location evidence="1">Cytoskeleton</location>
        <location evidence="1">Microtubule organizing center</location>
        <location evidence="1">Centrosome</location>
    </subcellularLocation>
</comment>
<dbReference type="EMBL" id="KQ257460">
    <property type="protein sequence ID" value="KNC98632.1"/>
    <property type="molecule type" value="Genomic_DNA"/>
</dbReference>
<protein>
    <recommendedName>
        <fullName evidence="5">Cilia-and flagella-associated protein 96</fullName>
    </recommendedName>
</protein>
<feature type="region of interest" description="Disordered" evidence="6">
    <location>
        <begin position="1"/>
        <end position="20"/>
    </location>
</feature>
<dbReference type="eggNOG" id="ENOG502QVET">
    <property type="taxonomic scope" value="Eukaryota"/>
</dbReference>
<sequence>MPSSKNNGAGEMGNRFGRPDLDRIGIFSEVPYISIGDKYNEKKNDAFLSYRTNGKQFITNPPKKGHDTKDVFFDKEFIRVFENEPYIDLVKLRRRWRLQAKEKNIVPAPFRPSNVPPKPSGSGSPWGTFEHQWPLEKNESEDRPSFTSEREPPEREALVNFLTRPPKKGGFGYANVTIGKPYEYIGDPYDGPDIVARKDRQEHQRKVVGERPFISSSSKLQYFSPFVSLLQAQAGAKARSSKGLKKSGKLPVIQTPFKPSSGVGFTINKYPSYEAPQAPKGKKGKDGEEETVVPRGAAAKAPKVNLIFRPGGIPKSYPVRSIIDSNTPLAPPPWIQEALVSANVTVGGSLG</sequence>
<dbReference type="RefSeq" id="XP_016606672.1">
    <property type="nucleotide sequence ID" value="XM_016754528.1"/>
</dbReference>
<evidence type="ECO:0000313" key="7">
    <source>
        <dbReference type="EMBL" id="KNC98632.1"/>
    </source>
</evidence>
<dbReference type="InterPro" id="IPR029358">
    <property type="entry name" value="CFAP96"/>
</dbReference>
<keyword evidence="2" id="KW-0963">Cytoplasm</keyword>
<reference evidence="7 8" key="1">
    <citation type="submission" date="2009-08" db="EMBL/GenBank/DDBJ databases">
        <title>The Genome Sequence of Spizellomyces punctatus strain DAOM BR117.</title>
        <authorList>
            <consortium name="The Broad Institute Genome Sequencing Platform"/>
            <person name="Russ C."/>
            <person name="Cuomo C."/>
            <person name="Shea T."/>
            <person name="Young S.K."/>
            <person name="Zeng Q."/>
            <person name="Koehrsen M."/>
            <person name="Haas B."/>
            <person name="Borodovsky M."/>
            <person name="Guigo R."/>
            <person name="Alvarado L."/>
            <person name="Berlin A."/>
            <person name="Bochicchio J."/>
            <person name="Borenstein D."/>
            <person name="Chapman S."/>
            <person name="Chen Z."/>
            <person name="Engels R."/>
            <person name="Freedman E."/>
            <person name="Gellesch M."/>
            <person name="Goldberg J."/>
            <person name="Griggs A."/>
            <person name="Gujja S."/>
            <person name="Heiman D."/>
            <person name="Hepburn T."/>
            <person name="Howarth C."/>
            <person name="Jen D."/>
            <person name="Larson L."/>
            <person name="Lewis B."/>
            <person name="Mehta T."/>
            <person name="Park D."/>
            <person name="Pearson M."/>
            <person name="Roberts A."/>
            <person name="Saif S."/>
            <person name="Shenoy N."/>
            <person name="Sisk P."/>
            <person name="Stolte C."/>
            <person name="Sykes S."/>
            <person name="Thomson T."/>
            <person name="Walk T."/>
            <person name="White J."/>
            <person name="Yandava C."/>
            <person name="Burger G."/>
            <person name="Gray M.W."/>
            <person name="Holland P.W.H."/>
            <person name="King N."/>
            <person name="Lang F.B.F."/>
            <person name="Roger A.J."/>
            <person name="Ruiz-Trillo I."/>
            <person name="Lander E."/>
            <person name="Nusbaum C."/>
        </authorList>
    </citation>
    <scope>NUCLEOTIDE SEQUENCE [LARGE SCALE GENOMIC DNA]</scope>
    <source>
        <strain evidence="7 8">DAOM BR117</strain>
    </source>
</reference>
<evidence type="ECO:0000256" key="4">
    <source>
        <dbReference type="ARBA" id="ARBA00035656"/>
    </source>
</evidence>
<dbReference type="InParanoid" id="A0A0L0HBS5"/>
<dbReference type="PANTHER" id="PTHR31144:SF1">
    <property type="entry name" value="UPF0602 PROTEIN C4ORF47"/>
    <property type="match status" value="1"/>
</dbReference>